<proteinExistence type="predicted"/>
<reference evidence="1 2" key="1">
    <citation type="submission" date="2024-03" db="EMBL/GenBank/DDBJ databases">
        <title>Aureococcus anophagefferens CCMP1851 and Kratosvirus quantuckense: Draft genome of a second virus-susceptible host strain in the model system.</title>
        <authorList>
            <person name="Chase E."/>
            <person name="Truchon A.R."/>
            <person name="Schepens W."/>
            <person name="Wilhelm S.W."/>
        </authorList>
    </citation>
    <scope>NUCLEOTIDE SEQUENCE [LARGE SCALE GENOMIC DNA]</scope>
    <source>
        <strain evidence="1 2">CCMP1851</strain>
    </source>
</reference>
<evidence type="ECO:0008006" key="3">
    <source>
        <dbReference type="Google" id="ProtNLM"/>
    </source>
</evidence>
<dbReference type="EMBL" id="JBBJCI010000032">
    <property type="protein sequence ID" value="KAK7254130.1"/>
    <property type="molecule type" value="Genomic_DNA"/>
</dbReference>
<dbReference type="Proteomes" id="UP001363151">
    <property type="component" value="Unassembled WGS sequence"/>
</dbReference>
<evidence type="ECO:0000313" key="2">
    <source>
        <dbReference type="Proteomes" id="UP001363151"/>
    </source>
</evidence>
<protein>
    <recommendedName>
        <fullName evidence="3">Class I SAM-dependent methyltransferase</fullName>
    </recommendedName>
</protein>
<evidence type="ECO:0000313" key="1">
    <source>
        <dbReference type="EMBL" id="KAK7254130.1"/>
    </source>
</evidence>
<keyword evidence="2" id="KW-1185">Reference proteome</keyword>
<accession>A0ABR1GDN3</accession>
<name>A0ABR1GDN3_AURAN</name>
<gene>
    <name evidence="1" type="ORF">SO694_00008357</name>
</gene>
<comment type="caution">
    <text evidence="1">The sequence shown here is derived from an EMBL/GenBank/DDBJ whole genome shotgun (WGS) entry which is preliminary data.</text>
</comment>
<organism evidence="1 2">
    <name type="scientific">Aureococcus anophagefferens</name>
    <name type="common">Harmful bloom alga</name>
    <dbReference type="NCBI Taxonomy" id="44056"/>
    <lineage>
        <taxon>Eukaryota</taxon>
        <taxon>Sar</taxon>
        <taxon>Stramenopiles</taxon>
        <taxon>Ochrophyta</taxon>
        <taxon>Pelagophyceae</taxon>
        <taxon>Pelagomonadales</taxon>
        <taxon>Pelagomonadaceae</taxon>
        <taxon>Aureococcus</taxon>
    </lineage>
</organism>
<sequence length="323" mass="35067">MAGPRRPGRRVVDGRRRRLRRKDACAYAIDAPRLRVTGCVARGRPAPIGGTTAFWVRTEGASTAARRWHGGFGARARRGALLERFGALRGGVVVDVGAGRGRLEAALGDGVAYAAFDVASYGGARGVADLLRRQQARVPLFLTPDDDRDGADAFAFLGSFEYVLDKMLVFHLIRQHRAPTPAGTDLVDLVKERLAAKHKDSFFVRPGEVAAKVAAVVAADLARGQEPCVLELDPDGHSYIMNGEFDRATCLWAHGVDHANTRVRATHWPATNETTLFRSQHVSVDEKTPRLVAPLEFVVPSPASLSASLEAARLAYRRDMARG</sequence>